<dbReference type="EMBL" id="QLLL01000001">
    <property type="protein sequence ID" value="RAJ10446.1"/>
    <property type="molecule type" value="Genomic_DNA"/>
</dbReference>
<comment type="caution">
    <text evidence="1">The sequence shown here is derived from an EMBL/GenBank/DDBJ whole genome shotgun (WGS) entry which is preliminary data.</text>
</comment>
<dbReference type="OrthoDB" id="678170at2"/>
<accession>A0A327R0N3</accession>
<dbReference type="Proteomes" id="UP000249547">
    <property type="component" value="Unassembled WGS sequence"/>
</dbReference>
<evidence type="ECO:0000313" key="2">
    <source>
        <dbReference type="Proteomes" id="UP000249547"/>
    </source>
</evidence>
<dbReference type="RefSeq" id="WP_111595599.1">
    <property type="nucleotide sequence ID" value="NZ_QLLL01000001.1"/>
</dbReference>
<keyword evidence="2" id="KW-1185">Reference proteome</keyword>
<organism evidence="1 2">
    <name type="scientific">Chitinophaga skermanii</name>
    <dbReference type="NCBI Taxonomy" id="331697"/>
    <lineage>
        <taxon>Bacteria</taxon>
        <taxon>Pseudomonadati</taxon>
        <taxon>Bacteroidota</taxon>
        <taxon>Chitinophagia</taxon>
        <taxon>Chitinophagales</taxon>
        <taxon>Chitinophagaceae</taxon>
        <taxon>Chitinophaga</taxon>
    </lineage>
</organism>
<name>A0A327R0N3_9BACT</name>
<protein>
    <submittedName>
        <fullName evidence="1">Uncharacterized protein</fullName>
    </submittedName>
</protein>
<reference evidence="1 2" key="1">
    <citation type="submission" date="2018-06" db="EMBL/GenBank/DDBJ databases">
        <title>Genomic Encyclopedia of Archaeal and Bacterial Type Strains, Phase II (KMG-II): from individual species to whole genera.</title>
        <authorList>
            <person name="Goeker M."/>
        </authorList>
    </citation>
    <scope>NUCLEOTIDE SEQUENCE [LARGE SCALE GENOMIC DNA]</scope>
    <source>
        <strain evidence="1 2">DSM 23857</strain>
    </source>
</reference>
<proteinExistence type="predicted"/>
<dbReference type="AlphaFoldDB" id="A0A327R0N3"/>
<gene>
    <name evidence="1" type="ORF">LX64_00048</name>
</gene>
<evidence type="ECO:0000313" key="1">
    <source>
        <dbReference type="EMBL" id="RAJ10446.1"/>
    </source>
</evidence>
<sequence>MDTEAALFSAPGNQPAGNTFLQNFLSQVIKHLQHQCDKSISHVTITIHGDKEYFSPSKEVRKLEISDPGFNKVVEFQELTMPDVTLQHLVTVIAK</sequence>